<dbReference type="EMBL" id="HAEB01010279">
    <property type="protein sequence ID" value="SBQ56806.1"/>
    <property type="molecule type" value="Transcribed_RNA"/>
</dbReference>
<feature type="compositionally biased region" description="Basic and acidic residues" evidence="1">
    <location>
        <begin position="57"/>
        <end position="66"/>
    </location>
</feature>
<sequence>MVLGARLLISIAHLIHLLNFCHCVFMICVRATISSSASRGNKEVTPSTPGGCSAKGGSERRGMSAK</sequence>
<evidence type="ECO:0000256" key="2">
    <source>
        <dbReference type="SAM" id="SignalP"/>
    </source>
</evidence>
<protein>
    <submittedName>
        <fullName evidence="3">Sorting nexin 4</fullName>
    </submittedName>
</protein>
<dbReference type="AlphaFoldDB" id="A0A1A8FDC4"/>
<evidence type="ECO:0000256" key="1">
    <source>
        <dbReference type="SAM" id="MobiDB-lite"/>
    </source>
</evidence>
<feature type="chain" id="PRO_5008369800" evidence="2">
    <location>
        <begin position="24"/>
        <end position="66"/>
    </location>
</feature>
<proteinExistence type="predicted"/>
<gene>
    <name evidence="3" type="primary">SNX4</name>
</gene>
<organism evidence="3">
    <name type="scientific">Nothobranchius korthausae</name>
    <dbReference type="NCBI Taxonomy" id="1143690"/>
    <lineage>
        <taxon>Eukaryota</taxon>
        <taxon>Metazoa</taxon>
        <taxon>Chordata</taxon>
        <taxon>Craniata</taxon>
        <taxon>Vertebrata</taxon>
        <taxon>Euteleostomi</taxon>
        <taxon>Actinopterygii</taxon>
        <taxon>Neopterygii</taxon>
        <taxon>Teleostei</taxon>
        <taxon>Neoteleostei</taxon>
        <taxon>Acanthomorphata</taxon>
        <taxon>Ovalentaria</taxon>
        <taxon>Atherinomorphae</taxon>
        <taxon>Cyprinodontiformes</taxon>
        <taxon>Nothobranchiidae</taxon>
        <taxon>Nothobranchius</taxon>
    </lineage>
</organism>
<feature type="region of interest" description="Disordered" evidence="1">
    <location>
        <begin position="35"/>
        <end position="66"/>
    </location>
</feature>
<feature type="signal peptide" evidence="2">
    <location>
        <begin position="1"/>
        <end position="23"/>
    </location>
</feature>
<feature type="non-terminal residue" evidence="3">
    <location>
        <position position="66"/>
    </location>
</feature>
<reference evidence="3" key="1">
    <citation type="submission" date="2016-05" db="EMBL/GenBank/DDBJ databases">
        <authorList>
            <person name="Lavstsen T."/>
            <person name="Jespersen J.S."/>
        </authorList>
    </citation>
    <scope>NUCLEOTIDE SEQUENCE</scope>
    <source>
        <tissue evidence="3">Brain</tissue>
    </source>
</reference>
<reference evidence="3" key="2">
    <citation type="submission" date="2016-06" db="EMBL/GenBank/DDBJ databases">
        <title>The genome of a short-lived fish provides insights into sex chromosome evolution and the genetic control of aging.</title>
        <authorList>
            <person name="Reichwald K."/>
            <person name="Felder M."/>
            <person name="Petzold A."/>
            <person name="Koch P."/>
            <person name="Groth M."/>
            <person name="Platzer M."/>
        </authorList>
    </citation>
    <scope>NUCLEOTIDE SEQUENCE</scope>
    <source>
        <tissue evidence="3">Brain</tissue>
    </source>
</reference>
<accession>A0A1A8FDC4</accession>
<feature type="compositionally biased region" description="Polar residues" evidence="1">
    <location>
        <begin position="35"/>
        <end position="50"/>
    </location>
</feature>
<evidence type="ECO:0000313" key="3">
    <source>
        <dbReference type="EMBL" id="SBQ56806.1"/>
    </source>
</evidence>
<name>A0A1A8FDC4_9TELE</name>
<keyword evidence="2" id="KW-0732">Signal</keyword>